<organism evidence="3 4">
    <name type="scientific">Desulfonema limicola</name>
    <dbReference type="NCBI Taxonomy" id="45656"/>
    <lineage>
        <taxon>Bacteria</taxon>
        <taxon>Pseudomonadati</taxon>
        <taxon>Thermodesulfobacteriota</taxon>
        <taxon>Desulfobacteria</taxon>
        <taxon>Desulfobacterales</taxon>
        <taxon>Desulfococcaceae</taxon>
        <taxon>Desulfonema</taxon>
    </lineage>
</organism>
<feature type="domain" description="Cysteine-rich" evidence="2">
    <location>
        <begin position="145"/>
        <end position="234"/>
    </location>
</feature>
<accession>A0A975B8V7</accession>
<proteinExistence type="predicted"/>
<keyword evidence="4" id="KW-1185">Reference proteome</keyword>
<dbReference type="InterPro" id="IPR051278">
    <property type="entry name" value="HdrB/HdrD_reductase"/>
</dbReference>
<dbReference type="GO" id="GO:0016491">
    <property type="term" value="F:oxidoreductase activity"/>
    <property type="evidence" value="ECO:0007669"/>
    <property type="project" value="UniProtKB-KW"/>
</dbReference>
<dbReference type="PANTHER" id="PTHR42947">
    <property type="entry name" value="COB--COM HETERODISULFIDE REDUCTASE SUBUNIT B 1"/>
    <property type="match status" value="1"/>
</dbReference>
<evidence type="ECO:0000313" key="3">
    <source>
        <dbReference type="EMBL" id="QTA80935.1"/>
    </source>
</evidence>
<dbReference type="Proteomes" id="UP000663720">
    <property type="component" value="Chromosome"/>
</dbReference>
<gene>
    <name evidence="3" type="ORF">dnl_32520</name>
</gene>
<dbReference type="KEGG" id="dli:dnl_32520"/>
<keyword evidence="1" id="KW-0560">Oxidoreductase</keyword>
<dbReference type="InterPro" id="IPR004017">
    <property type="entry name" value="Cys_rich_dom"/>
</dbReference>
<protein>
    <submittedName>
        <fullName evidence="3">Cysteine-rich domain-containing protein</fullName>
    </submittedName>
</protein>
<reference evidence="3" key="1">
    <citation type="journal article" date="2021" name="Microb. Physiol.">
        <title>Proteogenomic Insights into the Physiology of Marine, Sulfate-Reducing, Filamentous Desulfonema limicola and Desulfonema magnum.</title>
        <authorList>
            <person name="Schnaars V."/>
            <person name="Wohlbrand L."/>
            <person name="Scheve S."/>
            <person name="Hinrichs C."/>
            <person name="Reinhardt R."/>
            <person name="Rabus R."/>
        </authorList>
    </citation>
    <scope>NUCLEOTIDE SEQUENCE</scope>
    <source>
        <strain evidence="3">5ac10</strain>
    </source>
</reference>
<dbReference type="PANTHER" id="PTHR42947:SF1">
    <property type="entry name" value="COB--COM HETERODISULFIDE REDUCTASE SUBUNIT B 1"/>
    <property type="match status" value="1"/>
</dbReference>
<evidence type="ECO:0000259" key="2">
    <source>
        <dbReference type="Pfam" id="PF02754"/>
    </source>
</evidence>
<name>A0A975B8V7_9BACT</name>
<sequence length="277" mass="31850">MKYAYFPGCKIPYHLPEYDIAVRAVLDRLEVRLVDLNFNCCGYPVRHQSFEASVLSGARNLAVARKEHLTIVTPCKCCFGSLKHVEYWMKQRPVLREKINRILAEEGLKWDNDIRVIHLLTLLAEDVGEDAIKQRIINPLKDLKIAAHYGCHALRPGEVVQFDNPLAPTIFEKLIHLTGAETIDWPLRLECCGSPLWEKNNRLSIKLMNKKLRNAYESGADIIATACTYCQIQFEQVRSGLPEDKQKFFELKAVLYPQILGNSMGIKDKQINKWRDK</sequence>
<evidence type="ECO:0000256" key="1">
    <source>
        <dbReference type="ARBA" id="ARBA00023002"/>
    </source>
</evidence>
<dbReference type="Gene3D" id="1.20.1050.140">
    <property type="match status" value="1"/>
</dbReference>
<dbReference type="Pfam" id="PF02754">
    <property type="entry name" value="CCG"/>
    <property type="match status" value="2"/>
</dbReference>
<dbReference type="EMBL" id="CP061799">
    <property type="protein sequence ID" value="QTA80935.1"/>
    <property type="molecule type" value="Genomic_DNA"/>
</dbReference>
<feature type="domain" description="Cysteine-rich" evidence="2">
    <location>
        <begin position="3"/>
        <end position="83"/>
    </location>
</feature>
<evidence type="ECO:0000313" key="4">
    <source>
        <dbReference type="Proteomes" id="UP000663720"/>
    </source>
</evidence>
<dbReference type="AlphaFoldDB" id="A0A975B8V7"/>
<dbReference type="RefSeq" id="WP_207687025.1">
    <property type="nucleotide sequence ID" value="NZ_CP061799.1"/>
</dbReference>